<dbReference type="RefSeq" id="XP_066071892.1">
    <property type="nucleotide sequence ID" value="XM_066215795.1"/>
</dbReference>
<feature type="compositionally biased region" description="Polar residues" evidence="6">
    <location>
        <begin position="750"/>
        <end position="768"/>
    </location>
</feature>
<feature type="domain" description="Zn(2)-C6 fungal-type" evidence="7">
    <location>
        <begin position="21"/>
        <end position="40"/>
    </location>
</feature>
<dbReference type="EMBL" id="CP143791">
    <property type="protein sequence ID" value="WVN91192.1"/>
    <property type="molecule type" value="Genomic_DNA"/>
</dbReference>
<evidence type="ECO:0000256" key="1">
    <source>
        <dbReference type="ARBA" id="ARBA00022723"/>
    </source>
</evidence>
<keyword evidence="4" id="KW-0804">Transcription</keyword>
<dbReference type="InterPro" id="IPR001138">
    <property type="entry name" value="Zn2Cys6_DnaBD"/>
</dbReference>
<dbReference type="GO" id="GO:0000981">
    <property type="term" value="F:DNA-binding transcription factor activity, RNA polymerase II-specific"/>
    <property type="evidence" value="ECO:0007669"/>
    <property type="project" value="InterPro"/>
</dbReference>
<evidence type="ECO:0000313" key="8">
    <source>
        <dbReference type="EMBL" id="WVN91192.1"/>
    </source>
</evidence>
<feature type="compositionally biased region" description="Polar residues" evidence="6">
    <location>
        <begin position="595"/>
        <end position="606"/>
    </location>
</feature>
<keyword evidence="3" id="KW-0238">DNA-binding</keyword>
<protein>
    <recommendedName>
        <fullName evidence="7">Zn(2)-C6 fungal-type domain-containing protein</fullName>
    </recommendedName>
</protein>
<dbReference type="Pfam" id="PF04082">
    <property type="entry name" value="Fungal_trans"/>
    <property type="match status" value="1"/>
</dbReference>
<dbReference type="Pfam" id="PF00172">
    <property type="entry name" value="Zn_clus"/>
    <property type="match status" value="1"/>
</dbReference>
<organism evidence="8 9">
    <name type="scientific">Cryptococcus depauperatus CBS 7841</name>
    <dbReference type="NCBI Taxonomy" id="1295531"/>
    <lineage>
        <taxon>Eukaryota</taxon>
        <taxon>Fungi</taxon>
        <taxon>Dikarya</taxon>
        <taxon>Basidiomycota</taxon>
        <taxon>Agaricomycotina</taxon>
        <taxon>Tremellomycetes</taxon>
        <taxon>Tremellales</taxon>
        <taxon>Cryptococcaceae</taxon>
        <taxon>Cryptococcus</taxon>
    </lineage>
</organism>
<dbReference type="KEGG" id="cdep:91090657"/>
<dbReference type="CDD" id="cd12148">
    <property type="entry name" value="fungal_TF_MHR"/>
    <property type="match status" value="1"/>
</dbReference>
<dbReference type="InterPro" id="IPR051127">
    <property type="entry name" value="Fungal_SecMet_Regulators"/>
</dbReference>
<dbReference type="Gene3D" id="4.10.240.10">
    <property type="entry name" value="Zn(2)-C6 fungal-type DNA-binding domain"/>
    <property type="match status" value="1"/>
</dbReference>
<dbReference type="CDD" id="cd00067">
    <property type="entry name" value="GAL4"/>
    <property type="match status" value="1"/>
</dbReference>
<dbReference type="PROSITE" id="PS50048">
    <property type="entry name" value="ZN2_CY6_FUNGAL_2"/>
    <property type="match status" value="1"/>
</dbReference>
<sequence>MSEEPERLLDPAEIRWKMAVACDVCRRRKVRCDGERPCSSRQEPGVSKRKSAASEGKEAKRRGSGGAMGEEGGSAASHSNAKEHLLLIDTDDQLVYSGPSSGMPLFARLGLLRTVEITESDKDEGDFQSHSATALGLTTALSASTSRDYYDMCLEKCTREMMFSLIAVFFPLLHAPSFLAEFVAVTDRQLRCTPQYAALLMSILAMTASLVEGARLKVPEGAKFGETYYEFAKDLLRVSTNKLDIRHILALYHLAVYAEGKGSAGEVSGFVSEALGLGITTGLHRNTAEFLMDPVTAQIRTRLFWALWSLNITLAYSQGRPSLVSLSMCSIEFPAIVDNKLITKTAILPQDTPCVNMEGAVKILEIFIILEQALTLINAPSNTISGKYSLDVRELKRREKLHKAARMFDEVEAKLPSYLKEDRVPKEKEDNIPYLTSCRVRCTLYFARIIIARQFLIDEFEADPSSTSLEPSEATLTAIKLATQCIETYEKLGNLDYLQYCGYHAVSHVTAAGHTLIACMTRNSNGATATQRSSLICAIELLRYFVERYPAAAPAARLLKHLSRTMNIGYDLDNESDSEALAIRVLARKMAISPSQDMASLPTTSDENSKETTKKGKRRKESSPAIDSTLETERSAKRKVSVPVSANRPSTSSKLVKMSPAPPLKIYQPSRIPSNLSLSTDLPLPSSSNLLPPFSAPPSAPPSHIHSTPQPAYDSYWPRRPGIDDISSSNLHSATTSSLAMDPSVRRMRVQTSKPLSQPLQISADNSLPKINTTHQLHILQEPNSSCYPSSIHALTHPHSRNSHALPKGQVPPPQSQSQSQLLRDIQHPLNEQLHHLSTSHHVQSQSQEPLSAPPSFEPSTWRVVQGYIPQLTNDLNTSTLAGNTDTGVGTQMGITYSSNRMEDYGENVDPANFENPHSVPFVGEAGGQPQVRGGADGAMGDMNVGLSSSQWAENFSFLNDGLFGAL</sequence>
<dbReference type="GeneID" id="91090657"/>
<dbReference type="PANTHER" id="PTHR47424">
    <property type="entry name" value="REGULATORY PROTEIN GAL4"/>
    <property type="match status" value="1"/>
</dbReference>
<feature type="region of interest" description="Disordered" evidence="6">
    <location>
        <begin position="689"/>
        <end position="768"/>
    </location>
</feature>
<keyword evidence="9" id="KW-1185">Reference proteome</keyword>
<dbReference type="Proteomes" id="UP000094043">
    <property type="component" value="Chromosome 8"/>
</dbReference>
<evidence type="ECO:0000256" key="5">
    <source>
        <dbReference type="ARBA" id="ARBA00023242"/>
    </source>
</evidence>
<evidence type="ECO:0000256" key="3">
    <source>
        <dbReference type="ARBA" id="ARBA00023125"/>
    </source>
</evidence>
<dbReference type="InterPro" id="IPR007219">
    <property type="entry name" value="XnlR_reg_dom"/>
</dbReference>
<reference evidence="8" key="3">
    <citation type="submission" date="2024-01" db="EMBL/GenBank/DDBJ databases">
        <authorList>
            <person name="Coelho M.A."/>
            <person name="David-Palma M."/>
            <person name="Shea T."/>
            <person name="Sun S."/>
            <person name="Cuomo C.A."/>
            <person name="Heitman J."/>
        </authorList>
    </citation>
    <scope>NUCLEOTIDE SEQUENCE</scope>
    <source>
        <strain evidence="8">CBS 7841</strain>
    </source>
</reference>
<feature type="region of interest" description="Disordered" evidence="6">
    <location>
        <begin position="595"/>
        <end position="666"/>
    </location>
</feature>
<evidence type="ECO:0000313" key="9">
    <source>
        <dbReference type="Proteomes" id="UP000094043"/>
    </source>
</evidence>
<dbReference type="PANTHER" id="PTHR47424:SF3">
    <property type="entry name" value="REGULATORY PROTEIN GAL4"/>
    <property type="match status" value="1"/>
</dbReference>
<dbReference type="GO" id="GO:0006351">
    <property type="term" value="P:DNA-templated transcription"/>
    <property type="evidence" value="ECO:0007669"/>
    <property type="project" value="InterPro"/>
</dbReference>
<evidence type="ECO:0000256" key="6">
    <source>
        <dbReference type="SAM" id="MobiDB-lite"/>
    </source>
</evidence>
<feature type="compositionally biased region" description="Low complexity" evidence="6">
    <location>
        <begin position="727"/>
        <end position="740"/>
    </location>
</feature>
<keyword evidence="1" id="KW-0479">Metal-binding</keyword>
<reference evidence="8" key="2">
    <citation type="journal article" date="2022" name="Elife">
        <title>Obligate sexual reproduction of a homothallic fungus closely related to the Cryptococcus pathogenic species complex.</title>
        <authorList>
            <person name="Passer A.R."/>
            <person name="Clancey S.A."/>
            <person name="Shea T."/>
            <person name="David-Palma M."/>
            <person name="Averette A.F."/>
            <person name="Boekhout T."/>
            <person name="Porcel B.M."/>
            <person name="Nowrousian M."/>
            <person name="Cuomo C.A."/>
            <person name="Sun S."/>
            <person name="Heitman J."/>
            <person name="Coelho M.A."/>
        </authorList>
    </citation>
    <scope>NUCLEOTIDE SEQUENCE</scope>
    <source>
        <strain evidence="8">CBS 7841</strain>
    </source>
</reference>
<accession>A0AAJ8JZ84</accession>
<dbReference type="InterPro" id="IPR036864">
    <property type="entry name" value="Zn2-C6_fun-type_DNA-bd_sf"/>
</dbReference>
<feature type="compositionally biased region" description="Polar residues" evidence="6">
    <location>
        <begin position="837"/>
        <end position="850"/>
    </location>
</feature>
<keyword evidence="5" id="KW-0539">Nucleus</keyword>
<feature type="region of interest" description="Disordered" evidence="6">
    <location>
        <begin position="32"/>
        <end position="76"/>
    </location>
</feature>
<proteinExistence type="predicted"/>
<feature type="region of interest" description="Disordered" evidence="6">
    <location>
        <begin position="837"/>
        <end position="857"/>
    </location>
</feature>
<dbReference type="GO" id="GO:0003677">
    <property type="term" value="F:DNA binding"/>
    <property type="evidence" value="ECO:0007669"/>
    <property type="project" value="UniProtKB-KW"/>
</dbReference>
<name>A0AAJ8JZ84_9TREE</name>
<dbReference type="SUPFAM" id="SSF57701">
    <property type="entry name" value="Zn2/Cys6 DNA-binding domain"/>
    <property type="match status" value="1"/>
</dbReference>
<evidence type="ECO:0000256" key="2">
    <source>
        <dbReference type="ARBA" id="ARBA00023015"/>
    </source>
</evidence>
<evidence type="ECO:0000259" key="7">
    <source>
        <dbReference type="PROSITE" id="PS50048"/>
    </source>
</evidence>
<feature type="region of interest" description="Disordered" evidence="6">
    <location>
        <begin position="789"/>
        <end position="822"/>
    </location>
</feature>
<dbReference type="AlphaFoldDB" id="A0AAJ8JZ84"/>
<gene>
    <name evidence="8" type="ORF">L203_106449</name>
</gene>
<reference evidence="8" key="1">
    <citation type="submission" date="2016-06" db="EMBL/GenBank/DDBJ databases">
        <authorList>
            <person name="Cuomo C."/>
            <person name="Litvintseva A."/>
            <person name="Heitman J."/>
            <person name="Chen Y."/>
            <person name="Sun S."/>
            <person name="Springer D."/>
            <person name="Dromer F."/>
            <person name="Young S."/>
            <person name="Zeng Q."/>
            <person name="Chapman S."/>
            <person name="Gujja S."/>
            <person name="Saif S."/>
            <person name="Birren B."/>
        </authorList>
    </citation>
    <scope>NUCLEOTIDE SEQUENCE</scope>
    <source>
        <strain evidence="8">CBS 7841</strain>
    </source>
</reference>
<evidence type="ECO:0000256" key="4">
    <source>
        <dbReference type="ARBA" id="ARBA00023163"/>
    </source>
</evidence>
<dbReference type="GO" id="GO:0008270">
    <property type="term" value="F:zinc ion binding"/>
    <property type="evidence" value="ECO:0007669"/>
    <property type="project" value="InterPro"/>
</dbReference>
<keyword evidence="2" id="KW-0805">Transcription regulation</keyword>